<evidence type="ECO:0000256" key="4">
    <source>
        <dbReference type="ARBA" id="ARBA00019043"/>
    </source>
</evidence>
<dbReference type="OrthoDB" id="10253869at2759"/>
<dbReference type="InterPro" id="IPR042099">
    <property type="entry name" value="ANL_N_sf"/>
</dbReference>
<dbReference type="GO" id="GO:0046949">
    <property type="term" value="P:fatty-acyl-CoA biosynthetic process"/>
    <property type="evidence" value="ECO:0007669"/>
    <property type="project" value="TreeGrafter"/>
</dbReference>
<dbReference type="PANTHER" id="PTHR24096:SF422">
    <property type="entry name" value="BCDNA.GH02901"/>
    <property type="match status" value="1"/>
</dbReference>
<dbReference type="InterPro" id="IPR045851">
    <property type="entry name" value="AMP-bd_C_sf"/>
</dbReference>
<evidence type="ECO:0000256" key="8">
    <source>
        <dbReference type="ARBA" id="ARBA00023033"/>
    </source>
</evidence>
<dbReference type="EC" id="1.13.12.7" evidence="3"/>
<feature type="domain" description="AMP-dependent synthetase/ligase" evidence="13">
    <location>
        <begin position="84"/>
        <end position="458"/>
    </location>
</feature>
<dbReference type="Gene3D" id="3.40.50.12780">
    <property type="entry name" value="N-terminal domain of ligase-like"/>
    <property type="match status" value="1"/>
</dbReference>
<evidence type="ECO:0000256" key="7">
    <source>
        <dbReference type="ARBA" id="ARBA00023002"/>
    </source>
</evidence>
<comment type="similarity">
    <text evidence="2">Belongs to the ATP-dependent AMP-binding enzyme family.</text>
</comment>
<evidence type="ECO:0000256" key="6">
    <source>
        <dbReference type="ARBA" id="ARBA00022840"/>
    </source>
</evidence>
<evidence type="ECO:0000259" key="13">
    <source>
        <dbReference type="Pfam" id="PF00501"/>
    </source>
</evidence>
<dbReference type="FunFam" id="3.40.50.12780:FF:000003">
    <property type="entry name" value="Long-chain-fatty-acid--CoA ligase FadD"/>
    <property type="match status" value="1"/>
</dbReference>
<dbReference type="Pfam" id="PF00501">
    <property type="entry name" value="AMP-binding"/>
    <property type="match status" value="1"/>
</dbReference>
<protein>
    <recommendedName>
        <fullName evidence="4">Luciferin 4-monooxygenase</fullName>
        <ecNumber evidence="3">1.13.12.7</ecNumber>
    </recommendedName>
</protein>
<keyword evidence="15" id="KW-1185">Reference proteome</keyword>
<dbReference type="Gene3D" id="3.30.300.30">
    <property type="match status" value="1"/>
</dbReference>
<evidence type="ECO:0000256" key="5">
    <source>
        <dbReference type="ARBA" id="ARBA00022741"/>
    </source>
</evidence>
<dbReference type="GO" id="GO:0008218">
    <property type="term" value="P:bioluminescence"/>
    <property type="evidence" value="ECO:0007669"/>
    <property type="project" value="UniProtKB-KW"/>
</dbReference>
<keyword evidence="10" id="KW-0455">Luminescence</keyword>
<dbReference type="CDD" id="cd05911">
    <property type="entry name" value="Firefly_Luc_like"/>
    <property type="match status" value="1"/>
</dbReference>
<evidence type="ECO:0000256" key="11">
    <source>
        <dbReference type="ARBA" id="ARBA00023262"/>
    </source>
</evidence>
<accession>A0A6P8Y3G4</accession>
<name>A0A6P8Y3G4_DROAB</name>
<evidence type="ECO:0000256" key="2">
    <source>
        <dbReference type="ARBA" id="ARBA00006432"/>
    </source>
</evidence>
<keyword evidence="9" id="KW-0576">Peroxisome</keyword>
<dbReference type="InterPro" id="IPR000873">
    <property type="entry name" value="AMP-dep_synth/lig_dom"/>
</dbReference>
<dbReference type="InterPro" id="IPR020845">
    <property type="entry name" value="AMP-binding_CS"/>
</dbReference>
<dbReference type="PANTHER" id="PTHR24096">
    <property type="entry name" value="LONG-CHAIN-FATTY-ACID--COA LIGASE"/>
    <property type="match status" value="1"/>
</dbReference>
<keyword evidence="7" id="KW-0560">Oxidoreductase</keyword>
<dbReference type="GeneID" id="117567483"/>
<gene>
    <name evidence="16" type="primary">LOC117567483</name>
</gene>
<evidence type="ECO:0000256" key="12">
    <source>
        <dbReference type="ARBA" id="ARBA00048497"/>
    </source>
</evidence>
<reference evidence="16" key="1">
    <citation type="submission" date="2025-08" db="UniProtKB">
        <authorList>
            <consortium name="RefSeq"/>
        </authorList>
    </citation>
    <scope>IDENTIFICATION</scope>
    <source>
        <strain evidence="16">15112-1751.03</strain>
        <tissue evidence="16">Whole Adult</tissue>
    </source>
</reference>
<comment type="catalytic activity">
    <reaction evidence="12">
        <text>firefly D-luciferin + ATP + O2 = firefly oxyluciferin + hnu + AMP + CO2 + diphosphate</text>
        <dbReference type="Rhea" id="RHEA:10732"/>
        <dbReference type="ChEBI" id="CHEBI:15379"/>
        <dbReference type="ChEBI" id="CHEBI:16526"/>
        <dbReference type="ChEBI" id="CHEBI:16792"/>
        <dbReference type="ChEBI" id="CHEBI:30212"/>
        <dbReference type="ChEBI" id="CHEBI:30616"/>
        <dbReference type="ChEBI" id="CHEBI:33019"/>
        <dbReference type="ChEBI" id="CHEBI:58038"/>
        <dbReference type="ChEBI" id="CHEBI:456215"/>
        <dbReference type="EC" id="1.13.12.7"/>
    </reaction>
</comment>
<evidence type="ECO:0000313" key="16">
    <source>
        <dbReference type="RefSeq" id="XP_034103407.1"/>
    </source>
</evidence>
<organism evidence="15 16">
    <name type="scientific">Drosophila albomicans</name>
    <name type="common">Fruit fly</name>
    <dbReference type="NCBI Taxonomy" id="7291"/>
    <lineage>
        <taxon>Eukaryota</taxon>
        <taxon>Metazoa</taxon>
        <taxon>Ecdysozoa</taxon>
        <taxon>Arthropoda</taxon>
        <taxon>Hexapoda</taxon>
        <taxon>Insecta</taxon>
        <taxon>Pterygota</taxon>
        <taxon>Neoptera</taxon>
        <taxon>Endopterygota</taxon>
        <taxon>Diptera</taxon>
        <taxon>Brachycera</taxon>
        <taxon>Muscomorpha</taxon>
        <taxon>Ephydroidea</taxon>
        <taxon>Drosophilidae</taxon>
        <taxon>Drosophila</taxon>
    </lineage>
</organism>
<evidence type="ECO:0000256" key="3">
    <source>
        <dbReference type="ARBA" id="ARBA00012532"/>
    </source>
</evidence>
<dbReference type="GO" id="GO:0005777">
    <property type="term" value="C:peroxisome"/>
    <property type="evidence" value="ECO:0007669"/>
    <property type="project" value="UniProtKB-SubCell"/>
</dbReference>
<dbReference type="InterPro" id="IPR025110">
    <property type="entry name" value="AMP-bd_C"/>
</dbReference>
<evidence type="ECO:0000256" key="1">
    <source>
        <dbReference type="ARBA" id="ARBA00004275"/>
    </source>
</evidence>
<keyword evidence="8" id="KW-0503">Monooxygenase</keyword>
<dbReference type="GO" id="GO:0005524">
    <property type="term" value="F:ATP binding"/>
    <property type="evidence" value="ECO:0007669"/>
    <property type="project" value="UniProtKB-KW"/>
</dbReference>
<proteinExistence type="inferred from homology"/>
<dbReference type="GO" id="GO:0004497">
    <property type="term" value="F:monooxygenase activity"/>
    <property type="evidence" value="ECO:0007669"/>
    <property type="project" value="UniProtKB-KW"/>
</dbReference>
<dbReference type="GO" id="GO:0004467">
    <property type="term" value="F:long-chain fatty acid-CoA ligase activity"/>
    <property type="evidence" value="ECO:0007669"/>
    <property type="project" value="TreeGrafter"/>
</dbReference>
<dbReference type="AlphaFoldDB" id="A0A6P8Y3G4"/>
<dbReference type="RefSeq" id="XP_034103407.1">
    <property type="nucleotide sequence ID" value="XM_034247516.2"/>
</dbReference>
<dbReference type="Proteomes" id="UP000515160">
    <property type="component" value="Chromosome X"/>
</dbReference>
<comment type="subcellular location">
    <subcellularLocation>
        <location evidence="1">Peroxisome</location>
    </subcellularLocation>
</comment>
<sequence length="597" mass="65818">MNPVNSAVQMLRLRSFAANAANAATRAISTNRRQRNTATVERAQSISERDKFLHYNAEDGYYKTSPFDPIKVPNVPLHEYVWRDFKKWENATAAVCVVTDRQYTYAQLRDASAAFAVRLQTKFKLAKPDVLAICLPNLPEYPIACLGAIEAGLTVTTINPIYTPDEIARQLTFSNAKFLVGSAQGYGTLREACKLAGKQLPIAVVRCTADESLPEGAIDFFEVMSTENVRYDELRAPKDASADDIVFLPFSSGTTGMPKGVVLSHNNISSNCEQIQEALRIDSTDFQDTLPAVLPFFHIYGLTVVMLSKLGEGARLATMPAFKPDDFIKSLDTYKGSVLNFVPPIALFMINSPKLSKEVASNLRVVMSGAAPIGEHDVERFLKKFPKTRFMQGYGMTEASPVILMTPEGNTRYASCGIAPGSTECKIVPLDGSDSKGVGPRTTGELCVRGPQVMSGYLNNDEANEVTFYPGHWLRTGDVAFYDEDGYFYITDRMKELIKVKGFQVPPAELEAVLRDHPKILEAAVFGIPHELNGEAPRALVVLRENEKATAEEIAAYVAERVAHYKKLEGGVIFVDEVPKNPTGKILRKDLKAKFSD</sequence>
<evidence type="ECO:0000259" key="14">
    <source>
        <dbReference type="Pfam" id="PF13193"/>
    </source>
</evidence>
<evidence type="ECO:0000256" key="10">
    <source>
        <dbReference type="ARBA" id="ARBA00023223"/>
    </source>
</evidence>
<dbReference type="FunFam" id="3.30.300.30:FF:000007">
    <property type="entry name" value="4-coumarate--CoA ligase 2"/>
    <property type="match status" value="1"/>
</dbReference>
<dbReference type="SUPFAM" id="SSF56801">
    <property type="entry name" value="Acetyl-CoA synthetase-like"/>
    <property type="match status" value="1"/>
</dbReference>
<keyword evidence="5" id="KW-0547">Nucleotide-binding</keyword>
<keyword evidence="11" id="KW-0599">Photoprotein</keyword>
<dbReference type="CTD" id="32426"/>
<feature type="domain" description="AMP-binding enzyme C-terminal" evidence="14">
    <location>
        <begin position="509"/>
        <end position="585"/>
    </location>
</feature>
<evidence type="ECO:0000256" key="9">
    <source>
        <dbReference type="ARBA" id="ARBA00023140"/>
    </source>
</evidence>
<evidence type="ECO:0000313" key="15">
    <source>
        <dbReference type="Proteomes" id="UP000515160"/>
    </source>
</evidence>
<keyword evidence="6" id="KW-0067">ATP-binding</keyword>
<dbReference type="Pfam" id="PF13193">
    <property type="entry name" value="AMP-binding_C"/>
    <property type="match status" value="1"/>
</dbReference>
<dbReference type="PROSITE" id="PS00455">
    <property type="entry name" value="AMP_BINDING"/>
    <property type="match status" value="1"/>
</dbReference>